<evidence type="ECO:0000313" key="2">
    <source>
        <dbReference type="Proteomes" id="UP001597476"/>
    </source>
</evidence>
<accession>A0ABW5TDA8</accession>
<name>A0ABW5TDA8_9FLAO</name>
<dbReference type="RefSeq" id="WP_380292821.1">
    <property type="nucleotide sequence ID" value="NZ_JBHULY010000034.1"/>
</dbReference>
<comment type="caution">
    <text evidence="1">The sequence shown here is derived from an EMBL/GenBank/DDBJ whole genome shotgun (WGS) entry which is preliminary data.</text>
</comment>
<dbReference type="EMBL" id="JBHULY010000034">
    <property type="protein sequence ID" value="MFD2727195.1"/>
    <property type="molecule type" value="Genomic_DNA"/>
</dbReference>
<sequence length="84" mass="10027">MSNFFYFNYAMPTQLFILKTDIRSSEQIDRIRSFFENSKSIVKWSLDTEDIDNVLKIEATANLEESVIIYQIREEGFYCERLPD</sequence>
<reference evidence="2" key="1">
    <citation type="journal article" date="2019" name="Int. J. Syst. Evol. Microbiol.">
        <title>The Global Catalogue of Microorganisms (GCM) 10K type strain sequencing project: providing services to taxonomists for standard genome sequencing and annotation.</title>
        <authorList>
            <consortium name="The Broad Institute Genomics Platform"/>
            <consortium name="The Broad Institute Genome Sequencing Center for Infectious Disease"/>
            <person name="Wu L."/>
            <person name="Ma J."/>
        </authorList>
    </citation>
    <scope>NUCLEOTIDE SEQUENCE [LARGE SCALE GENOMIC DNA]</scope>
    <source>
        <strain evidence="2">KCTC 42398</strain>
    </source>
</reference>
<protein>
    <submittedName>
        <fullName evidence="1">Uncharacterized protein</fullName>
    </submittedName>
</protein>
<gene>
    <name evidence="1" type="ORF">ACFSR8_13315</name>
</gene>
<dbReference type="Proteomes" id="UP001597476">
    <property type="component" value="Unassembled WGS sequence"/>
</dbReference>
<organism evidence="1 2">
    <name type="scientific">Hyunsoonleella rubra</name>
    <dbReference type="NCBI Taxonomy" id="1737062"/>
    <lineage>
        <taxon>Bacteria</taxon>
        <taxon>Pseudomonadati</taxon>
        <taxon>Bacteroidota</taxon>
        <taxon>Flavobacteriia</taxon>
        <taxon>Flavobacteriales</taxon>
        <taxon>Flavobacteriaceae</taxon>
    </lineage>
</organism>
<proteinExistence type="predicted"/>
<keyword evidence="2" id="KW-1185">Reference proteome</keyword>
<evidence type="ECO:0000313" key="1">
    <source>
        <dbReference type="EMBL" id="MFD2727195.1"/>
    </source>
</evidence>